<reference evidence="2" key="2">
    <citation type="submission" date="2022-06" db="UniProtKB">
        <authorList>
            <consortium name="EnsemblMetazoa"/>
        </authorList>
    </citation>
    <scope>IDENTIFICATION</scope>
    <source>
        <strain evidence="2">PS312</strain>
    </source>
</reference>
<dbReference type="Pfam" id="PF00337">
    <property type="entry name" value="Gal-bind_lectin"/>
    <property type="match status" value="3"/>
</dbReference>
<dbReference type="GO" id="GO:0016936">
    <property type="term" value="F:galactoside binding"/>
    <property type="evidence" value="ECO:0000318"/>
    <property type="project" value="GO_Central"/>
</dbReference>
<dbReference type="SUPFAM" id="SSF49899">
    <property type="entry name" value="Concanavalin A-like lectins/glucanases"/>
    <property type="match status" value="3"/>
</dbReference>
<accession>A0A8R1Y827</accession>
<evidence type="ECO:0000313" key="2">
    <source>
        <dbReference type="EnsemblMetazoa" id="PPA08024.1"/>
    </source>
</evidence>
<dbReference type="CDD" id="cd00070">
    <property type="entry name" value="GLECT"/>
    <property type="match status" value="3"/>
</dbReference>
<dbReference type="PROSITE" id="PS51304">
    <property type="entry name" value="GALECTIN"/>
    <property type="match status" value="3"/>
</dbReference>
<dbReference type="Gene3D" id="2.60.120.200">
    <property type="match status" value="3"/>
</dbReference>
<reference evidence="3" key="1">
    <citation type="journal article" date="2008" name="Nat. Genet.">
        <title>The Pristionchus pacificus genome provides a unique perspective on nematode lifestyle and parasitism.</title>
        <authorList>
            <person name="Dieterich C."/>
            <person name="Clifton S.W."/>
            <person name="Schuster L.N."/>
            <person name="Chinwalla A."/>
            <person name="Delehaunty K."/>
            <person name="Dinkelacker I."/>
            <person name="Fulton L."/>
            <person name="Fulton R."/>
            <person name="Godfrey J."/>
            <person name="Minx P."/>
            <person name="Mitreva M."/>
            <person name="Roeseler W."/>
            <person name="Tian H."/>
            <person name="Witte H."/>
            <person name="Yang S.P."/>
            <person name="Wilson R.K."/>
            <person name="Sommer R.J."/>
        </authorList>
    </citation>
    <scope>NUCLEOTIDE SEQUENCE [LARGE SCALE GENOMIC DNA]</scope>
    <source>
        <strain evidence="3">PS312</strain>
    </source>
</reference>
<evidence type="ECO:0000256" key="1">
    <source>
        <dbReference type="ARBA" id="ARBA00022734"/>
    </source>
</evidence>
<protein>
    <submittedName>
        <fullName evidence="2">Uncharacterized protein</fullName>
    </submittedName>
</protein>
<dbReference type="InterPro" id="IPR001079">
    <property type="entry name" value="Galectin_CRD"/>
</dbReference>
<accession>A0A2A6CWM9</accession>
<evidence type="ECO:0000313" key="3">
    <source>
        <dbReference type="Proteomes" id="UP000005239"/>
    </source>
</evidence>
<dbReference type="AlphaFoldDB" id="A0A2A6CWM9"/>
<dbReference type="SMART" id="SM00276">
    <property type="entry name" value="GLECT"/>
    <property type="match status" value="3"/>
</dbReference>
<dbReference type="SMART" id="SM00908">
    <property type="entry name" value="Gal-bind_lectin"/>
    <property type="match status" value="3"/>
</dbReference>
<keyword evidence="1" id="KW-0430">Lectin</keyword>
<organism evidence="2 3">
    <name type="scientific">Pristionchus pacificus</name>
    <name type="common">Parasitic nematode worm</name>
    <dbReference type="NCBI Taxonomy" id="54126"/>
    <lineage>
        <taxon>Eukaryota</taxon>
        <taxon>Metazoa</taxon>
        <taxon>Ecdysozoa</taxon>
        <taxon>Nematoda</taxon>
        <taxon>Chromadorea</taxon>
        <taxon>Rhabditida</taxon>
        <taxon>Rhabditina</taxon>
        <taxon>Diplogasteromorpha</taxon>
        <taxon>Diplogasteroidea</taxon>
        <taxon>Neodiplogasteridae</taxon>
        <taxon>Pristionchus</taxon>
    </lineage>
</organism>
<name>A0A2A6CWM9_PRIPA</name>
<dbReference type="PANTHER" id="PTHR11346">
    <property type="entry name" value="GALECTIN"/>
    <property type="match status" value="1"/>
</dbReference>
<dbReference type="InterPro" id="IPR044156">
    <property type="entry name" value="Galectin-like"/>
</dbReference>
<dbReference type="GO" id="GO:0030246">
    <property type="term" value="F:carbohydrate binding"/>
    <property type="evidence" value="ECO:0000318"/>
    <property type="project" value="GO_Central"/>
</dbReference>
<dbReference type="InterPro" id="IPR013320">
    <property type="entry name" value="ConA-like_dom_sf"/>
</dbReference>
<keyword evidence="3" id="KW-1185">Reference proteome</keyword>
<dbReference type="EnsemblMetazoa" id="PPA08024.1">
    <property type="protein sequence ID" value="PPA08024.1"/>
    <property type="gene ID" value="WBGene00097578"/>
</dbReference>
<dbReference type="Proteomes" id="UP000005239">
    <property type="component" value="Unassembled WGS sequence"/>
</dbReference>
<sequence length="614" mass="69148">MIRSLVLLALCCHSTPGEIISKSYSHFSDALKIKCDALPFRTVYNERNCYFVIDAEGDVSASTKRCSRALAEAKVAPSEKVPDEVWSWLFVDKTTFISDSESKGKTKAMCIFENRLSSSTANAPRTSVYQGTNVTARMIMSTSWKFTKALEVGQTIIMKGTFSNQETRVSFNLQDDQFQTVALHFVIDFNQAHSAFGTRRNGQWDEYWTPLPNPFKRGGAFDIRFRIHDDHAQVFVNREEFGNYKFRIPRSTITTLGFNGASMAGIVSYVQLGEQYDPVPYSGKLRKTTKVSNPATRMAMHAQFKFPEPLQTGQTIIFKGMFSRQESLISFNLQKYDFATVALHFLIDFNKATAYFGTRLLNGAWDPNYNQFSNPFKKGGPFHVRFNINEDSVQVLVDEKEFGTYKFRIPRSTIDTLGFNGLGTVSFVQLGEDYEPVLNATKTKSPLELLAEDEKSISPVDDIFANGFPVCGKQAACSAIKQYSSNVSRADCKSLFLTGRFNPNLYGHAGQSFFINLKRKNGDIALNFIARFNHKDVVLNSWKANLPGGWQTSLLNKLPFKAGEKFEIAIINGVHGFQISVDGVYFTTFDHRMCSFDIAEVEVSPLVVDLEMRL</sequence>
<gene>
    <name evidence="2" type="primary">WBGene00097578</name>
</gene>
<dbReference type="PANTHER" id="PTHR11346:SF176">
    <property type="entry name" value="32 KDA BETA-GALACTOSIDE-BINDING LECTIN LEC-3"/>
    <property type="match status" value="1"/>
</dbReference>
<proteinExistence type="predicted"/>